<evidence type="ECO:0000256" key="1">
    <source>
        <dbReference type="SAM" id="MobiDB-lite"/>
    </source>
</evidence>
<feature type="compositionally biased region" description="Polar residues" evidence="1">
    <location>
        <begin position="101"/>
        <end position="112"/>
    </location>
</feature>
<evidence type="ECO:0000259" key="3">
    <source>
        <dbReference type="Pfam" id="PF03544"/>
    </source>
</evidence>
<keyword evidence="2" id="KW-0812">Transmembrane</keyword>
<dbReference type="Proteomes" id="UP001610100">
    <property type="component" value="Unassembled WGS sequence"/>
</dbReference>
<name>A0ABW7N0I2_9FLAO</name>
<feature type="domain" description="TonB C-terminal" evidence="3">
    <location>
        <begin position="198"/>
        <end position="257"/>
    </location>
</feature>
<feature type="transmembrane region" description="Helical" evidence="2">
    <location>
        <begin position="34"/>
        <end position="51"/>
    </location>
</feature>
<dbReference type="SUPFAM" id="SSF74653">
    <property type="entry name" value="TolA/TonB C-terminal domain"/>
    <property type="match status" value="1"/>
</dbReference>
<keyword evidence="2" id="KW-1133">Transmembrane helix</keyword>
<evidence type="ECO:0000256" key="2">
    <source>
        <dbReference type="SAM" id="Phobius"/>
    </source>
</evidence>
<keyword evidence="5" id="KW-1185">Reference proteome</keyword>
<evidence type="ECO:0000313" key="4">
    <source>
        <dbReference type="EMBL" id="MFH6772586.1"/>
    </source>
</evidence>
<organism evidence="4 5">
    <name type="scientific">Gaetbulibacter aestuarii</name>
    <dbReference type="NCBI Taxonomy" id="1502358"/>
    <lineage>
        <taxon>Bacteria</taxon>
        <taxon>Pseudomonadati</taxon>
        <taxon>Bacteroidota</taxon>
        <taxon>Flavobacteriia</taxon>
        <taxon>Flavobacteriales</taxon>
        <taxon>Flavobacteriaceae</taxon>
        <taxon>Gaetbulibacter</taxon>
    </lineage>
</organism>
<gene>
    <name evidence="4" type="ORF">V8G58_11635</name>
</gene>
<dbReference type="Gene3D" id="3.30.1150.10">
    <property type="match status" value="1"/>
</dbReference>
<dbReference type="Pfam" id="PF03544">
    <property type="entry name" value="TonB_C"/>
    <property type="match status" value="1"/>
</dbReference>
<dbReference type="InterPro" id="IPR037682">
    <property type="entry name" value="TonB_C"/>
</dbReference>
<feature type="compositionally biased region" description="Basic and acidic residues" evidence="1">
    <location>
        <begin position="86"/>
        <end position="98"/>
    </location>
</feature>
<evidence type="ECO:0000313" key="5">
    <source>
        <dbReference type="Proteomes" id="UP001610100"/>
    </source>
</evidence>
<keyword evidence="2" id="KW-0472">Membrane</keyword>
<sequence length="260" mass="29478">MKKQNNGYDITRQSDETVTRSQKHDVNLQKNSTLYFQIGLILCLLMTFGLLEMRFETKTPETIINYDTVEPDYTIMPTVIIEKKQPKMEMSKKEEPKKSTHFTTEPKNTATDTPPVLDPEPEGPIAEPNLDGLEKEPTDPVDVPFISVQQVPVYPGCEKESTNAGRRQCMSDKITRLVQKKFDTDLAEGRGLSGRQVIYTQFTIDKTGHVTSIKTRAPHPDLEKEAERVIQLIPDMQPGKQRDTNVGVVYALPIVFQVQN</sequence>
<reference evidence="4 5" key="1">
    <citation type="submission" date="2024-02" db="EMBL/GenBank/DDBJ databases">
        <title>A Gaetbulibacter species isolated from tidal flats and genomic insights of their niches.</title>
        <authorList>
            <person name="Ye Y."/>
        </authorList>
    </citation>
    <scope>NUCLEOTIDE SEQUENCE [LARGE SCALE GENOMIC DNA]</scope>
    <source>
        <strain evidence="4 5">KYW382</strain>
    </source>
</reference>
<protein>
    <submittedName>
        <fullName evidence="4">Energy transducer TonB</fullName>
    </submittedName>
</protein>
<accession>A0ABW7N0I2</accession>
<dbReference type="RefSeq" id="WP_344738270.1">
    <property type="nucleotide sequence ID" value="NZ_BAABAY010000001.1"/>
</dbReference>
<proteinExistence type="predicted"/>
<comment type="caution">
    <text evidence="4">The sequence shown here is derived from an EMBL/GenBank/DDBJ whole genome shotgun (WGS) entry which is preliminary data.</text>
</comment>
<feature type="region of interest" description="Disordered" evidence="1">
    <location>
        <begin position="86"/>
        <end position="128"/>
    </location>
</feature>
<dbReference type="EMBL" id="JBAWKB010000003">
    <property type="protein sequence ID" value="MFH6772586.1"/>
    <property type="molecule type" value="Genomic_DNA"/>
</dbReference>